<accession>A0ABU8IUG8</accession>
<evidence type="ECO:0000313" key="2">
    <source>
        <dbReference type="EMBL" id="MEI5999099.1"/>
    </source>
</evidence>
<organism evidence="2 3">
    <name type="scientific">Paraburkholderia bengalensis</name>
    <dbReference type="NCBI Taxonomy" id="2747562"/>
    <lineage>
        <taxon>Bacteria</taxon>
        <taxon>Pseudomonadati</taxon>
        <taxon>Pseudomonadota</taxon>
        <taxon>Betaproteobacteria</taxon>
        <taxon>Burkholderiales</taxon>
        <taxon>Burkholderiaceae</taxon>
        <taxon>Paraburkholderia</taxon>
    </lineage>
</organism>
<comment type="caution">
    <text evidence="2">The sequence shown here is derived from an EMBL/GenBank/DDBJ whole genome shotgun (WGS) entry which is preliminary data.</text>
</comment>
<sequence length="183" mass="20022">MPEWSGFIAWSGLERLELCVFVFAGALLLAIASTVSVNRLVHGGRSVRQGAAGDKVVDMLALGLCIWLGYAFVNEPAQLPGAAALFAVSLLAAALGAHVMLTSHEHRAPAQCGMAARRAASFRLAWDGDAARMQPADDFTQRWTWTVSTRRTQARCVSSARSTHLTHAAMRVRSRQRHHVRRY</sequence>
<feature type="transmembrane region" description="Helical" evidence="1">
    <location>
        <begin position="53"/>
        <end position="73"/>
    </location>
</feature>
<evidence type="ECO:0000256" key="1">
    <source>
        <dbReference type="SAM" id="Phobius"/>
    </source>
</evidence>
<reference evidence="2 3" key="1">
    <citation type="journal article" date="2022" name="Arch. Microbiol.">
        <title>Paraburkholderia bengalensis sp. nov. isolated from roots of Oryza sativa, IR64.</title>
        <authorList>
            <person name="Nag P."/>
            <person name="Mondal N."/>
            <person name="Sarkar J."/>
            <person name="Das S."/>
        </authorList>
    </citation>
    <scope>NUCLEOTIDE SEQUENCE [LARGE SCALE GENOMIC DNA]</scope>
    <source>
        <strain evidence="2 3">IR64_4_BI</strain>
    </source>
</reference>
<name>A0ABU8IUG8_9BURK</name>
<evidence type="ECO:0000313" key="3">
    <source>
        <dbReference type="Proteomes" id="UP001386437"/>
    </source>
</evidence>
<protein>
    <submittedName>
        <fullName evidence="2">NADP transhydrogenase subunit beta</fullName>
    </submittedName>
</protein>
<feature type="transmembrane region" description="Helical" evidence="1">
    <location>
        <begin position="20"/>
        <end position="41"/>
    </location>
</feature>
<feature type="transmembrane region" description="Helical" evidence="1">
    <location>
        <begin position="79"/>
        <end position="101"/>
    </location>
</feature>
<proteinExistence type="predicted"/>
<keyword evidence="1" id="KW-1133">Transmembrane helix</keyword>
<keyword evidence="1" id="KW-0812">Transmembrane</keyword>
<keyword evidence="1" id="KW-0472">Membrane</keyword>
<gene>
    <name evidence="2" type="ORF">H3V53_18340</name>
</gene>
<dbReference type="Proteomes" id="UP001386437">
    <property type="component" value="Unassembled WGS sequence"/>
</dbReference>
<keyword evidence="3" id="KW-1185">Reference proteome</keyword>
<dbReference type="RefSeq" id="WP_336599198.1">
    <property type="nucleotide sequence ID" value="NZ_JACFYJ010000028.1"/>
</dbReference>
<dbReference type="EMBL" id="JACFYJ010000028">
    <property type="protein sequence ID" value="MEI5999099.1"/>
    <property type="molecule type" value="Genomic_DNA"/>
</dbReference>